<dbReference type="EMBL" id="JARIHO010000015">
    <property type="protein sequence ID" value="KAJ7349735.1"/>
    <property type="molecule type" value="Genomic_DNA"/>
</dbReference>
<evidence type="ECO:0000256" key="1">
    <source>
        <dbReference type="SAM" id="MobiDB-lite"/>
    </source>
</evidence>
<accession>A0AAD7ESK1</accession>
<organism evidence="2 3">
    <name type="scientific">Mycena albidolilacea</name>
    <dbReference type="NCBI Taxonomy" id="1033008"/>
    <lineage>
        <taxon>Eukaryota</taxon>
        <taxon>Fungi</taxon>
        <taxon>Dikarya</taxon>
        <taxon>Basidiomycota</taxon>
        <taxon>Agaricomycotina</taxon>
        <taxon>Agaricomycetes</taxon>
        <taxon>Agaricomycetidae</taxon>
        <taxon>Agaricales</taxon>
        <taxon>Marasmiineae</taxon>
        <taxon>Mycenaceae</taxon>
        <taxon>Mycena</taxon>
    </lineage>
</organism>
<dbReference type="AlphaFoldDB" id="A0AAD7ESK1"/>
<gene>
    <name evidence="2" type="ORF">DFH08DRAFT_807086</name>
</gene>
<feature type="region of interest" description="Disordered" evidence="1">
    <location>
        <begin position="87"/>
        <end position="152"/>
    </location>
</feature>
<feature type="compositionally biased region" description="Basic and acidic residues" evidence="1">
    <location>
        <begin position="132"/>
        <end position="144"/>
    </location>
</feature>
<feature type="compositionally biased region" description="Polar residues" evidence="1">
    <location>
        <begin position="87"/>
        <end position="105"/>
    </location>
</feature>
<evidence type="ECO:0000313" key="2">
    <source>
        <dbReference type="EMBL" id="KAJ7349735.1"/>
    </source>
</evidence>
<reference evidence="2" key="1">
    <citation type="submission" date="2023-03" db="EMBL/GenBank/DDBJ databases">
        <title>Massive genome expansion in bonnet fungi (Mycena s.s.) driven by repeated elements and novel gene families across ecological guilds.</title>
        <authorList>
            <consortium name="Lawrence Berkeley National Laboratory"/>
            <person name="Harder C.B."/>
            <person name="Miyauchi S."/>
            <person name="Viragh M."/>
            <person name="Kuo A."/>
            <person name="Thoen E."/>
            <person name="Andreopoulos B."/>
            <person name="Lu D."/>
            <person name="Skrede I."/>
            <person name="Drula E."/>
            <person name="Henrissat B."/>
            <person name="Morin E."/>
            <person name="Kohler A."/>
            <person name="Barry K."/>
            <person name="LaButti K."/>
            <person name="Morin E."/>
            <person name="Salamov A."/>
            <person name="Lipzen A."/>
            <person name="Mereny Z."/>
            <person name="Hegedus B."/>
            <person name="Baldrian P."/>
            <person name="Stursova M."/>
            <person name="Weitz H."/>
            <person name="Taylor A."/>
            <person name="Grigoriev I.V."/>
            <person name="Nagy L.G."/>
            <person name="Martin F."/>
            <person name="Kauserud H."/>
        </authorList>
    </citation>
    <scope>NUCLEOTIDE SEQUENCE</scope>
    <source>
        <strain evidence="2">CBHHK002</strain>
    </source>
</reference>
<keyword evidence="3" id="KW-1185">Reference proteome</keyword>
<sequence>MTASSHPKYMHQLGKYSFQSVGEWTFGIQRDGAEGGKEGAEEKGEPGVEMRSAPEEGTDVEGGKARCRAHLESTTRKAKVQVRACSSASHTSAYIRTPSSSSISGCSKRLHGKKETRAEREEGSKTGRRTKKEGASEGAKEWNKDGWGSCNRRSRIEEGSRSQKAAVICTPSCCMQRGQSWVRAIGQQSLGLASAPFSEISRAGQDGYLDGKGGRSRTRAGWEGFCAPGGLRDDAQSAYSARRASWEQIQAHRVRQHARKRMRAGVDRLARLHGGLEKSGQTV</sequence>
<dbReference type="Proteomes" id="UP001218218">
    <property type="component" value="Unassembled WGS sequence"/>
</dbReference>
<protein>
    <submittedName>
        <fullName evidence="2">Uncharacterized protein</fullName>
    </submittedName>
</protein>
<comment type="caution">
    <text evidence="2">The sequence shown here is derived from an EMBL/GenBank/DDBJ whole genome shotgun (WGS) entry which is preliminary data.</text>
</comment>
<feature type="compositionally biased region" description="Basic and acidic residues" evidence="1">
    <location>
        <begin position="113"/>
        <end position="125"/>
    </location>
</feature>
<proteinExistence type="predicted"/>
<evidence type="ECO:0000313" key="3">
    <source>
        <dbReference type="Proteomes" id="UP001218218"/>
    </source>
</evidence>
<name>A0AAD7ESK1_9AGAR</name>
<feature type="compositionally biased region" description="Basic and acidic residues" evidence="1">
    <location>
        <begin position="31"/>
        <end position="54"/>
    </location>
</feature>
<feature type="region of interest" description="Disordered" evidence="1">
    <location>
        <begin position="29"/>
        <end position="64"/>
    </location>
</feature>